<evidence type="ECO:0000313" key="1">
    <source>
        <dbReference type="EMBL" id="GGM60134.1"/>
    </source>
</evidence>
<dbReference type="EMBL" id="BMQG01000034">
    <property type="protein sequence ID" value="GGM60134.1"/>
    <property type="molecule type" value="Genomic_DNA"/>
</dbReference>
<comment type="caution">
    <text evidence="1">The sequence shown here is derived from an EMBL/GenBank/DDBJ whole genome shotgun (WGS) entry which is preliminary data.</text>
</comment>
<protein>
    <submittedName>
        <fullName evidence="1">Uncharacterized protein</fullName>
    </submittedName>
</protein>
<sequence length="132" mass="13963">MDAPGGRVGVGVVREFQAGVLGVAEGFLEQGDEMGVGELIVDVCAVPAVLDEPGMTQGAEVTADSALGELEAVHECRNALLASHKTEQNLDADGFGEGFEEGGDVPEVVRVRRDVKRMVLHVRVLSFAYPDK</sequence>
<proteinExistence type="predicted"/>
<name>A0A8H9GUP6_9DEIO</name>
<keyword evidence="2" id="KW-1185">Reference proteome</keyword>
<gene>
    <name evidence="1" type="ORF">GCM10008956_39730</name>
</gene>
<dbReference type="AlphaFoldDB" id="A0A8H9GUP6"/>
<reference evidence="2" key="1">
    <citation type="journal article" date="2019" name="Int. J. Syst. Evol. Microbiol.">
        <title>The Global Catalogue of Microorganisms (GCM) 10K type strain sequencing project: providing services to taxonomists for standard genome sequencing and annotation.</title>
        <authorList>
            <consortium name="The Broad Institute Genomics Platform"/>
            <consortium name="The Broad Institute Genome Sequencing Center for Infectious Disease"/>
            <person name="Wu L."/>
            <person name="Ma J."/>
        </authorList>
    </citation>
    <scope>NUCLEOTIDE SEQUENCE [LARGE SCALE GENOMIC DNA]</scope>
    <source>
        <strain evidence="2">JCM 31047</strain>
    </source>
</reference>
<dbReference type="Proteomes" id="UP000600547">
    <property type="component" value="Unassembled WGS sequence"/>
</dbReference>
<organism evidence="1 2">
    <name type="scientific">Deinococcus arenae</name>
    <dbReference type="NCBI Taxonomy" id="1452751"/>
    <lineage>
        <taxon>Bacteria</taxon>
        <taxon>Thermotogati</taxon>
        <taxon>Deinococcota</taxon>
        <taxon>Deinococci</taxon>
        <taxon>Deinococcales</taxon>
        <taxon>Deinococcaceae</taxon>
        <taxon>Deinococcus</taxon>
    </lineage>
</organism>
<evidence type="ECO:0000313" key="2">
    <source>
        <dbReference type="Proteomes" id="UP000600547"/>
    </source>
</evidence>
<accession>A0A8H9GUP6</accession>